<dbReference type="OrthoDB" id="5296173at2"/>
<keyword evidence="1" id="KW-0175">Coiled coil</keyword>
<dbReference type="EMBL" id="VBRY01000001">
    <property type="protein sequence ID" value="TLS69177.1"/>
    <property type="molecule type" value="Genomic_DNA"/>
</dbReference>
<evidence type="ECO:0000313" key="3">
    <source>
        <dbReference type="EMBL" id="TLS69177.1"/>
    </source>
</evidence>
<dbReference type="InterPro" id="IPR052534">
    <property type="entry name" value="Extracell_DNA_Util/SecSys_Comp"/>
</dbReference>
<dbReference type="PANTHER" id="PTHR40278:SF1">
    <property type="entry name" value="DNA UTILIZATION PROTEIN HOFN"/>
    <property type="match status" value="1"/>
</dbReference>
<keyword evidence="2" id="KW-1133">Transmembrane helix</keyword>
<dbReference type="RefSeq" id="WP_138237991.1">
    <property type="nucleotide sequence ID" value="NZ_VBRY01000001.1"/>
</dbReference>
<dbReference type="AlphaFoldDB" id="A0A5R9GZD7"/>
<keyword evidence="2" id="KW-0812">Transmembrane</keyword>
<name>A0A5R9GZD7_9PROT</name>
<dbReference type="Pfam" id="PF05137">
    <property type="entry name" value="PilN"/>
    <property type="match status" value="1"/>
</dbReference>
<feature type="coiled-coil region" evidence="1">
    <location>
        <begin position="47"/>
        <end position="77"/>
    </location>
</feature>
<keyword evidence="2" id="KW-0472">Membrane</keyword>
<dbReference type="PANTHER" id="PTHR40278">
    <property type="entry name" value="DNA UTILIZATION PROTEIN HOFN"/>
    <property type="match status" value="1"/>
</dbReference>
<reference evidence="3 4" key="1">
    <citation type="journal article" date="2019" name="Appl. Environ. Microbiol.">
        <title>Environmental Evidence and Genomic Insight of Iron-oxidizing Bacteria Preference Towards More Corrosion Resistant Stainless Steel at Higher Salinities.</title>
        <authorList>
            <person name="Garrison C.E."/>
            <person name="Price K.A."/>
            <person name="Field E.K."/>
        </authorList>
    </citation>
    <scope>NUCLEOTIDE SEQUENCE [LARGE SCALE GENOMIC DNA]</scope>
    <source>
        <strain evidence="3 4">P3</strain>
    </source>
</reference>
<evidence type="ECO:0000313" key="4">
    <source>
        <dbReference type="Proteomes" id="UP000306585"/>
    </source>
</evidence>
<keyword evidence="4" id="KW-1185">Reference proteome</keyword>
<accession>A0A5R9GZD7</accession>
<organism evidence="3 4">
    <name type="scientific">Mariprofundus erugo</name>
    <dbReference type="NCBI Taxonomy" id="2528639"/>
    <lineage>
        <taxon>Bacteria</taxon>
        <taxon>Pseudomonadati</taxon>
        <taxon>Pseudomonadota</taxon>
        <taxon>Candidatius Mariprofundia</taxon>
        <taxon>Mariprofundales</taxon>
        <taxon>Mariprofundaceae</taxon>
        <taxon>Mariprofundus</taxon>
    </lineage>
</organism>
<comment type="caution">
    <text evidence="3">The sequence shown here is derived from an EMBL/GenBank/DDBJ whole genome shotgun (WGS) entry which is preliminary data.</text>
</comment>
<evidence type="ECO:0000256" key="1">
    <source>
        <dbReference type="SAM" id="Coils"/>
    </source>
</evidence>
<dbReference type="InterPro" id="IPR007813">
    <property type="entry name" value="PilN"/>
</dbReference>
<gene>
    <name evidence="3" type="ORF">FEF65_01440</name>
</gene>
<dbReference type="Proteomes" id="UP000306585">
    <property type="component" value="Unassembled WGS sequence"/>
</dbReference>
<protein>
    <submittedName>
        <fullName evidence="3">PilN domain-containing protein</fullName>
    </submittedName>
</protein>
<sequence>MIRINLIPYRTARRQHQIIQHLGTFVAVVIAAALLALGAHTYSSLQLADLKEQTLQLQQQNQDLKQKIGKIENLDHLRTDVERKLKIVDRLQEGRFHSLKTLHEISLLIPENVWLDEINDQGKDLVLSGQAESNKAVAVFMRKLDQSALFENIRLDLINRVMIGGLPVRKFSLKVVRRDDAAVAAGQAEGS</sequence>
<evidence type="ECO:0000256" key="2">
    <source>
        <dbReference type="SAM" id="Phobius"/>
    </source>
</evidence>
<proteinExistence type="predicted"/>
<feature type="transmembrane region" description="Helical" evidence="2">
    <location>
        <begin position="21"/>
        <end position="42"/>
    </location>
</feature>